<keyword evidence="4" id="KW-0325">Glycoprotein</keyword>
<gene>
    <name evidence="11" type="ORF">H9625_09135</name>
</gene>
<evidence type="ECO:0000256" key="4">
    <source>
        <dbReference type="ARBA" id="ARBA00023180"/>
    </source>
</evidence>
<feature type="chain" id="PRO_5046541759" evidence="10">
    <location>
        <begin position="26"/>
        <end position="477"/>
    </location>
</feature>
<organism evidence="11 12">
    <name type="scientific">Phocaeicola intestinalis</name>
    <dbReference type="NCBI Taxonomy" id="2762212"/>
    <lineage>
        <taxon>Bacteria</taxon>
        <taxon>Pseudomonadati</taxon>
        <taxon>Bacteroidota</taxon>
        <taxon>Bacteroidia</taxon>
        <taxon>Bacteroidales</taxon>
        <taxon>Bacteroidaceae</taxon>
        <taxon>Phocaeicola</taxon>
    </lineage>
</organism>
<comment type="similarity">
    <text evidence="1 9">Belongs to the glycosyl hydrolase 28 family.</text>
</comment>
<sequence length="477" mass="53359">MKRKHIFLAALALLLVSGNPTICRGQELVTYPAPASEEVTMKQDFTVQVRTPEGEWKNIDTYAVKVKAPDNVELASLAYFDFSGTVEVKVTANAPVEQARIRPLSYNILPDVDGRSITFRLDRPRNLSVEVNGDIFHNLHLFANPIDTNRPAKPRTTKDFIYFAPGVHQLPGDTLNVPSGTTVYVAGGAVVKGCIHVKDAHDVKIAGRGIVHPDKRGEGIRVSRSRNVEIEGLITTQCPTGESEHVTIRNVKAISSYGWGDGMNVFASSHVLFDGVFCRNSDDCTTVYATRLGYKGGCRHITMQNSTLWADVAHPIFIGLHGDSGKFEIMEDLNYVNIDILDHHEKQIDYQGCLAINAGDNNLVRNVRFENIRIEDFRRGQLVNLRIFYNKKYCTAPGRGIENVLFKDITYNGTHAELSHIIGYDRDRLVRNIRFENLRINGTVISDDMPGKPAWYKTGDMARIFIGEHVENVTFSK</sequence>
<evidence type="ECO:0000256" key="3">
    <source>
        <dbReference type="ARBA" id="ARBA00022801"/>
    </source>
</evidence>
<evidence type="ECO:0000256" key="8">
    <source>
        <dbReference type="ARBA" id="ARBA00037278"/>
    </source>
</evidence>
<evidence type="ECO:0000313" key="11">
    <source>
        <dbReference type="EMBL" id="MBD8040595.1"/>
    </source>
</evidence>
<accession>A0ABR8Y8S0</accession>
<dbReference type="Pfam" id="PF00295">
    <property type="entry name" value="Glyco_hydro_28"/>
    <property type="match status" value="1"/>
</dbReference>
<comment type="function">
    <text evidence="8">Pectinolytic enzyme involved in the degradation of xylogalacturonan (xga), a galacturonan backbone heavily substituted with xylose, and which is one important component of the hairy regions of pectin. Activity requires a galacturonic acid backbone substituted with xylose.</text>
</comment>
<evidence type="ECO:0000256" key="7">
    <source>
        <dbReference type="ARBA" id="ARBA00023326"/>
    </source>
</evidence>
<evidence type="ECO:0000256" key="2">
    <source>
        <dbReference type="ARBA" id="ARBA00022737"/>
    </source>
</evidence>
<dbReference type="Gene3D" id="2.160.20.10">
    <property type="entry name" value="Single-stranded right-handed beta-helix, Pectin lyase-like"/>
    <property type="match status" value="1"/>
</dbReference>
<dbReference type="Proteomes" id="UP000620874">
    <property type="component" value="Unassembled WGS sequence"/>
</dbReference>
<evidence type="ECO:0000256" key="5">
    <source>
        <dbReference type="ARBA" id="ARBA00023277"/>
    </source>
</evidence>
<dbReference type="RefSeq" id="WP_191764034.1">
    <property type="nucleotide sequence ID" value="NZ_JACSPP010000024.1"/>
</dbReference>
<evidence type="ECO:0000313" key="12">
    <source>
        <dbReference type="Proteomes" id="UP000620874"/>
    </source>
</evidence>
<evidence type="ECO:0000256" key="1">
    <source>
        <dbReference type="ARBA" id="ARBA00008834"/>
    </source>
</evidence>
<keyword evidence="3 9" id="KW-0378">Hydrolase</keyword>
<evidence type="ECO:0000256" key="9">
    <source>
        <dbReference type="RuleBase" id="RU361169"/>
    </source>
</evidence>
<protein>
    <submittedName>
        <fullName evidence="11">Endo-polygalacturonase</fullName>
    </submittedName>
</protein>
<dbReference type="InterPro" id="IPR011050">
    <property type="entry name" value="Pectin_lyase_fold/virulence"/>
</dbReference>
<keyword evidence="7" id="KW-0624">Polysaccharide degradation</keyword>
<keyword evidence="5" id="KW-0119">Carbohydrate metabolism</keyword>
<proteinExistence type="inferred from homology"/>
<reference evidence="11 12" key="1">
    <citation type="submission" date="2020-08" db="EMBL/GenBank/DDBJ databases">
        <title>A Genomic Blueprint of the Chicken Gut Microbiome.</title>
        <authorList>
            <person name="Gilroy R."/>
            <person name="Ravi A."/>
            <person name="Getino M."/>
            <person name="Pursley I."/>
            <person name="Horton D.L."/>
            <person name="Alikhan N.-F."/>
            <person name="Baker D."/>
            <person name="Gharbi K."/>
            <person name="Hall N."/>
            <person name="Watson M."/>
            <person name="Adriaenssens E.M."/>
            <person name="Foster-Nyarko E."/>
            <person name="Jarju S."/>
            <person name="Secka A."/>
            <person name="Antonio M."/>
            <person name="Oren A."/>
            <person name="Chaudhuri R."/>
            <person name="La Ragione R.M."/>
            <person name="Hildebrand F."/>
            <person name="Pallen M.J."/>
        </authorList>
    </citation>
    <scope>NUCLEOTIDE SEQUENCE [LARGE SCALE GENOMIC DNA]</scope>
    <source>
        <strain evidence="11 12">Sa1CVN1</strain>
    </source>
</reference>
<dbReference type="PANTHER" id="PTHR31736">
    <property type="match status" value="1"/>
</dbReference>
<evidence type="ECO:0000256" key="10">
    <source>
        <dbReference type="SAM" id="SignalP"/>
    </source>
</evidence>
<name>A0ABR8Y8S0_9BACT</name>
<keyword evidence="2" id="KW-0677">Repeat</keyword>
<dbReference type="SUPFAM" id="SSF51126">
    <property type="entry name" value="Pectin lyase-like"/>
    <property type="match status" value="1"/>
</dbReference>
<keyword evidence="6 9" id="KW-0326">Glycosidase</keyword>
<dbReference type="PANTHER" id="PTHR31736:SF9">
    <property type="entry name" value="ENDO-XYLOGALACTURONAN HYDROLASE A-RELATED"/>
    <property type="match status" value="1"/>
</dbReference>
<keyword evidence="12" id="KW-1185">Reference proteome</keyword>
<feature type="signal peptide" evidence="10">
    <location>
        <begin position="1"/>
        <end position="25"/>
    </location>
</feature>
<comment type="caution">
    <text evidence="11">The sequence shown here is derived from an EMBL/GenBank/DDBJ whole genome shotgun (WGS) entry which is preliminary data.</text>
</comment>
<evidence type="ECO:0000256" key="6">
    <source>
        <dbReference type="ARBA" id="ARBA00023295"/>
    </source>
</evidence>
<dbReference type="InterPro" id="IPR000743">
    <property type="entry name" value="Glyco_hydro_28"/>
</dbReference>
<dbReference type="EMBL" id="JACSPP010000024">
    <property type="protein sequence ID" value="MBD8040595.1"/>
    <property type="molecule type" value="Genomic_DNA"/>
</dbReference>
<keyword evidence="10" id="KW-0732">Signal</keyword>
<dbReference type="InterPro" id="IPR012334">
    <property type="entry name" value="Pectin_lyas_fold"/>
</dbReference>